<dbReference type="SUPFAM" id="SSF53335">
    <property type="entry name" value="S-adenosyl-L-methionine-dependent methyltransferases"/>
    <property type="match status" value="1"/>
</dbReference>
<gene>
    <name evidence="5" type="ORF">SAMN05661093_09284</name>
</gene>
<dbReference type="RefSeq" id="WP_084433571.1">
    <property type="nucleotide sequence ID" value="NZ_FWXV01000012.1"/>
</dbReference>
<dbReference type="Proteomes" id="UP000192674">
    <property type="component" value="Unassembled WGS sequence"/>
</dbReference>
<organism evidence="5 6">
    <name type="scientific">Kibdelosporangium aridum</name>
    <dbReference type="NCBI Taxonomy" id="2030"/>
    <lineage>
        <taxon>Bacteria</taxon>
        <taxon>Bacillati</taxon>
        <taxon>Actinomycetota</taxon>
        <taxon>Actinomycetes</taxon>
        <taxon>Pseudonocardiales</taxon>
        <taxon>Pseudonocardiaceae</taxon>
        <taxon>Kibdelosporangium</taxon>
    </lineage>
</organism>
<dbReference type="Pfam" id="PF13649">
    <property type="entry name" value="Methyltransf_25"/>
    <property type="match status" value="1"/>
</dbReference>
<dbReference type="InterPro" id="IPR041698">
    <property type="entry name" value="Methyltransf_25"/>
</dbReference>
<keyword evidence="2 5" id="KW-0808">Transferase</keyword>
<keyword evidence="1 5" id="KW-0489">Methyltransferase</keyword>
<evidence type="ECO:0000256" key="2">
    <source>
        <dbReference type="ARBA" id="ARBA00022679"/>
    </source>
</evidence>
<dbReference type="EMBL" id="FWXV01000012">
    <property type="protein sequence ID" value="SMD25703.1"/>
    <property type="molecule type" value="Genomic_DNA"/>
</dbReference>
<sequence>MYGRDLAEIHDDVNSRRGKNYRSETEYITEVIRARQPGARSLLDVGCGAGGHLVHFVEHFDHVEGLELSEDMLGVARSKLPGSPMHQGDMRAFDLESRFDAVVCLFGSIGHTWNDDELRGTLECFRRHLTDGGVVVVEPWWFFEKFIDGYVNGDVVKTGERTIARVSHTVRSGDVSTMNVHFLVADAAGSKHFVETYKHKLFTREKYEAAFVAAGFDVEYIEDVQGGRGIFVGVVGKGRS</sequence>
<dbReference type="Gene3D" id="2.20.130.10">
    <property type="entry name" value="CAC2371-like domains"/>
    <property type="match status" value="1"/>
</dbReference>
<dbReference type="Gene3D" id="3.40.50.150">
    <property type="entry name" value="Vaccinia Virus protein VP39"/>
    <property type="match status" value="1"/>
</dbReference>
<protein>
    <submittedName>
        <fullName evidence="5">Methyltransferase domain-containing protein</fullName>
    </submittedName>
</protein>
<proteinExistence type="predicted"/>
<reference evidence="5 6" key="1">
    <citation type="submission" date="2017-04" db="EMBL/GenBank/DDBJ databases">
        <authorList>
            <person name="Afonso C.L."/>
            <person name="Miller P.J."/>
            <person name="Scott M.A."/>
            <person name="Spackman E."/>
            <person name="Goraichik I."/>
            <person name="Dimitrov K.M."/>
            <person name="Suarez D.L."/>
            <person name="Swayne D.E."/>
        </authorList>
    </citation>
    <scope>NUCLEOTIDE SEQUENCE [LARGE SCALE GENOMIC DNA]</scope>
    <source>
        <strain evidence="5 6">DSM 43828</strain>
    </source>
</reference>
<name>A0A1Y5Y568_KIBAR</name>
<dbReference type="InterPro" id="IPR029063">
    <property type="entry name" value="SAM-dependent_MTases_sf"/>
</dbReference>
<evidence type="ECO:0000259" key="4">
    <source>
        <dbReference type="Pfam" id="PF13649"/>
    </source>
</evidence>
<dbReference type="PANTHER" id="PTHR43464:SF19">
    <property type="entry name" value="UBIQUINONE BIOSYNTHESIS O-METHYLTRANSFERASE, MITOCHONDRIAL"/>
    <property type="match status" value="1"/>
</dbReference>
<dbReference type="OrthoDB" id="189743at2"/>
<keyword evidence="3" id="KW-0949">S-adenosyl-L-methionine</keyword>
<dbReference type="PANTHER" id="PTHR43464">
    <property type="entry name" value="METHYLTRANSFERASE"/>
    <property type="match status" value="1"/>
</dbReference>
<evidence type="ECO:0000256" key="1">
    <source>
        <dbReference type="ARBA" id="ARBA00022603"/>
    </source>
</evidence>
<dbReference type="CDD" id="cd02440">
    <property type="entry name" value="AdoMet_MTases"/>
    <property type="match status" value="1"/>
</dbReference>
<evidence type="ECO:0000256" key="3">
    <source>
        <dbReference type="ARBA" id="ARBA00022691"/>
    </source>
</evidence>
<accession>A0A1Y5Y568</accession>
<dbReference type="GO" id="GO:0032259">
    <property type="term" value="P:methylation"/>
    <property type="evidence" value="ECO:0007669"/>
    <property type="project" value="UniProtKB-KW"/>
</dbReference>
<evidence type="ECO:0000313" key="5">
    <source>
        <dbReference type="EMBL" id="SMD25703.1"/>
    </source>
</evidence>
<evidence type="ECO:0000313" key="6">
    <source>
        <dbReference type="Proteomes" id="UP000192674"/>
    </source>
</evidence>
<dbReference type="AlphaFoldDB" id="A0A1Y5Y568"/>
<dbReference type="GO" id="GO:0008168">
    <property type="term" value="F:methyltransferase activity"/>
    <property type="evidence" value="ECO:0007669"/>
    <property type="project" value="UniProtKB-KW"/>
</dbReference>
<keyword evidence="6" id="KW-1185">Reference proteome</keyword>
<feature type="domain" description="Methyltransferase" evidence="4">
    <location>
        <begin position="43"/>
        <end position="133"/>
    </location>
</feature>